<dbReference type="Proteomes" id="UP000549157">
    <property type="component" value="Unassembled WGS sequence"/>
</dbReference>
<keyword evidence="3" id="KW-1185">Reference proteome</keyword>
<comment type="caution">
    <text evidence="2">The sequence shown here is derived from an EMBL/GenBank/DDBJ whole genome shotgun (WGS) entry which is preliminary data.</text>
</comment>
<dbReference type="OrthoDB" id="69088at2759"/>
<evidence type="ECO:0000259" key="1">
    <source>
        <dbReference type="Pfam" id="PF14838"/>
    </source>
</evidence>
<feature type="non-terminal residue" evidence="2">
    <location>
        <position position="165"/>
    </location>
</feature>
<dbReference type="Pfam" id="PF14838">
    <property type="entry name" value="INTS5_C"/>
    <property type="match status" value="1"/>
</dbReference>
<organism evidence="2 3">
    <name type="scientific">Zosterops hypoxanthus</name>
    <dbReference type="NCBI Taxonomy" id="2485327"/>
    <lineage>
        <taxon>Eukaryota</taxon>
        <taxon>Metazoa</taxon>
        <taxon>Chordata</taxon>
        <taxon>Craniata</taxon>
        <taxon>Vertebrata</taxon>
        <taxon>Euteleostomi</taxon>
        <taxon>Archelosauria</taxon>
        <taxon>Archosauria</taxon>
        <taxon>Dinosauria</taxon>
        <taxon>Saurischia</taxon>
        <taxon>Theropoda</taxon>
        <taxon>Coelurosauria</taxon>
        <taxon>Aves</taxon>
        <taxon>Neognathae</taxon>
        <taxon>Neoaves</taxon>
        <taxon>Telluraves</taxon>
        <taxon>Australaves</taxon>
        <taxon>Passeriformes</taxon>
        <taxon>Sylvioidea</taxon>
        <taxon>Zosteropidae</taxon>
        <taxon>Zosterops</taxon>
    </lineage>
</organism>
<feature type="non-terminal residue" evidence="2">
    <location>
        <position position="1"/>
    </location>
</feature>
<accession>A0A7L2KEA0</accession>
<dbReference type="PANTHER" id="PTHR31697">
    <property type="entry name" value="INTEGRATOR COMPLEX SUBUNIT 5"/>
    <property type="match status" value="1"/>
</dbReference>
<dbReference type="InterPro" id="IPR029444">
    <property type="entry name" value="INTS5_C"/>
</dbReference>
<reference evidence="2 3" key="1">
    <citation type="submission" date="2019-09" db="EMBL/GenBank/DDBJ databases">
        <title>Bird 10,000 Genomes (B10K) Project - Family phase.</title>
        <authorList>
            <person name="Zhang G."/>
        </authorList>
    </citation>
    <scope>NUCLEOTIDE SEQUENCE [LARGE SCALE GENOMIC DNA]</scope>
    <source>
        <strain evidence="2">B10K-DU-001-36</strain>
        <tissue evidence="2">Muscle</tissue>
    </source>
</reference>
<feature type="domain" description="Integrator complex subunit 5 C-terminal" evidence="1">
    <location>
        <begin position="15"/>
        <end position="165"/>
    </location>
</feature>
<protein>
    <submittedName>
        <fullName evidence="2">INT5 protein</fullName>
    </submittedName>
</protein>
<dbReference type="GO" id="GO:0034472">
    <property type="term" value="P:snRNA 3'-end processing"/>
    <property type="evidence" value="ECO:0007669"/>
    <property type="project" value="TreeGrafter"/>
</dbReference>
<evidence type="ECO:0000313" key="2">
    <source>
        <dbReference type="EMBL" id="NXR34299.1"/>
    </source>
</evidence>
<dbReference type="AlphaFoldDB" id="A0A7L2KEA0"/>
<dbReference type="GO" id="GO:0032039">
    <property type="term" value="C:integrator complex"/>
    <property type="evidence" value="ECO:0007669"/>
    <property type="project" value="InterPro"/>
</dbReference>
<proteinExistence type="predicted"/>
<gene>
    <name evidence="2" type="primary">Ints5_1</name>
    <name evidence="2" type="ORF">ZOSHYP_R15024</name>
</gene>
<dbReference type="InterPro" id="IPR040316">
    <property type="entry name" value="INTS5"/>
</dbReference>
<sequence length="165" mass="17755">APATVIAGPGAGPGLHEGVREGCERLLQLLLLHLQKLVHGRSSPSLAESPPRPVPFLEALRPHVRELCLDTLRMERKRCLWQHQLLSLLSVHSAPHGAAEVLFFLLALARTPEELSLAPQLHAGLRAVLPDPLPAAVTAAVAQIHAGRLPQAQLAQLLHNLALLL</sequence>
<dbReference type="EMBL" id="VWYL01010678">
    <property type="protein sequence ID" value="NXR34299.1"/>
    <property type="molecule type" value="Genomic_DNA"/>
</dbReference>
<name>A0A7L2KEA0_9PASS</name>
<dbReference type="PANTHER" id="PTHR31697:SF2">
    <property type="entry name" value="INTEGRATOR COMPLEX SUBUNIT 5"/>
    <property type="match status" value="1"/>
</dbReference>
<evidence type="ECO:0000313" key="3">
    <source>
        <dbReference type="Proteomes" id="UP000549157"/>
    </source>
</evidence>